<dbReference type="InterPro" id="IPR001608">
    <property type="entry name" value="Ala_racemase_N"/>
</dbReference>
<dbReference type="PIRSF" id="PIRSF004848">
    <property type="entry name" value="YBL036c_PLPDEIII"/>
    <property type="match status" value="1"/>
</dbReference>
<evidence type="ECO:0000313" key="3">
    <source>
        <dbReference type="EMBL" id="CAB4595797.1"/>
    </source>
</evidence>
<sequence length="215" mass="22429">MIDPSQVADNVDALRRRIIECGGTDVALIAVTKTFSVDAILAAVSAGCDGVGENYAQELLTKVEEGIPAIDVHFIGGIQSNKVRQLAAHVDLWQSVGSESVIKELGKRAPGAAILLQIDTTNEASKGGIAPAMVDQFRTTAESAGLLVRGLMTIGPTNGTIAEQQASFAQLRVLTDEQGLEHCSMGMSGDYETAVGCGSTMVRIGSALFGARPAR</sequence>
<evidence type="ECO:0000259" key="2">
    <source>
        <dbReference type="Pfam" id="PF01168"/>
    </source>
</evidence>
<organism evidence="3">
    <name type="scientific">freshwater metagenome</name>
    <dbReference type="NCBI Taxonomy" id="449393"/>
    <lineage>
        <taxon>unclassified sequences</taxon>
        <taxon>metagenomes</taxon>
        <taxon>ecological metagenomes</taxon>
    </lineage>
</organism>
<dbReference type="InterPro" id="IPR011078">
    <property type="entry name" value="PyrdxlP_homeostasis"/>
</dbReference>
<feature type="domain" description="Alanine racemase N-terminal" evidence="2">
    <location>
        <begin position="2"/>
        <end position="213"/>
    </location>
</feature>
<dbReference type="Gene3D" id="3.20.20.10">
    <property type="entry name" value="Alanine racemase"/>
    <property type="match status" value="1"/>
</dbReference>
<gene>
    <name evidence="3" type="ORF">UFOPK1808_00431</name>
</gene>
<proteinExistence type="inferred from homology"/>
<dbReference type="SUPFAM" id="SSF51419">
    <property type="entry name" value="PLP-binding barrel"/>
    <property type="match status" value="1"/>
</dbReference>
<dbReference type="HAMAP" id="MF_02087">
    <property type="entry name" value="PLP_homeostasis"/>
    <property type="match status" value="1"/>
</dbReference>
<dbReference type="PANTHER" id="PTHR10146:SF14">
    <property type="entry name" value="PYRIDOXAL PHOSPHATE HOMEOSTASIS PROTEIN"/>
    <property type="match status" value="1"/>
</dbReference>
<dbReference type="NCBIfam" id="TIGR00044">
    <property type="entry name" value="YggS family pyridoxal phosphate-dependent enzyme"/>
    <property type="match status" value="1"/>
</dbReference>
<dbReference type="Pfam" id="PF01168">
    <property type="entry name" value="Ala_racemase_N"/>
    <property type="match status" value="1"/>
</dbReference>
<reference evidence="3" key="1">
    <citation type="submission" date="2020-05" db="EMBL/GenBank/DDBJ databases">
        <authorList>
            <person name="Chiriac C."/>
            <person name="Salcher M."/>
            <person name="Ghai R."/>
            <person name="Kavagutti S V."/>
        </authorList>
    </citation>
    <scope>NUCLEOTIDE SEQUENCE</scope>
</reference>
<dbReference type="InterPro" id="IPR029066">
    <property type="entry name" value="PLP-binding_barrel"/>
</dbReference>
<dbReference type="CDD" id="cd00635">
    <property type="entry name" value="PLPDE_III_YBL036c_like"/>
    <property type="match status" value="1"/>
</dbReference>
<evidence type="ECO:0000256" key="1">
    <source>
        <dbReference type="ARBA" id="ARBA00022898"/>
    </source>
</evidence>
<keyword evidence="1" id="KW-0663">Pyridoxal phosphate</keyword>
<accession>A0A6J6G3M0</accession>
<protein>
    <submittedName>
        <fullName evidence="3">Unannotated protein</fullName>
    </submittedName>
</protein>
<dbReference type="PANTHER" id="PTHR10146">
    <property type="entry name" value="PROLINE SYNTHETASE CO-TRANSCRIBED BACTERIAL HOMOLOG PROTEIN"/>
    <property type="match status" value="1"/>
</dbReference>
<dbReference type="GO" id="GO:0030170">
    <property type="term" value="F:pyridoxal phosphate binding"/>
    <property type="evidence" value="ECO:0007669"/>
    <property type="project" value="InterPro"/>
</dbReference>
<dbReference type="AlphaFoldDB" id="A0A6J6G3M0"/>
<name>A0A6J6G3M0_9ZZZZ</name>
<dbReference type="EMBL" id="CAEZUL010000032">
    <property type="protein sequence ID" value="CAB4595797.1"/>
    <property type="molecule type" value="Genomic_DNA"/>
</dbReference>